<organism evidence="1 2">
    <name type="scientific">Rhizopogon vinicolor AM-OR11-026</name>
    <dbReference type="NCBI Taxonomy" id="1314800"/>
    <lineage>
        <taxon>Eukaryota</taxon>
        <taxon>Fungi</taxon>
        <taxon>Dikarya</taxon>
        <taxon>Basidiomycota</taxon>
        <taxon>Agaricomycotina</taxon>
        <taxon>Agaricomycetes</taxon>
        <taxon>Agaricomycetidae</taxon>
        <taxon>Boletales</taxon>
        <taxon>Suillineae</taxon>
        <taxon>Rhizopogonaceae</taxon>
        <taxon>Rhizopogon</taxon>
    </lineage>
</organism>
<keyword evidence="2" id="KW-1185">Reference proteome</keyword>
<accession>A0A1B7MFA8</accession>
<sequence>MQIAPTGNDLTVKCTLSRWSRRYYYFQLCSNNTTSIKSSSMKSTSLNMIVSAVAMAGITTAVDPTGGPCATAGSYEC</sequence>
<dbReference type="Proteomes" id="UP000092154">
    <property type="component" value="Unassembled WGS sequence"/>
</dbReference>
<reference evidence="1 2" key="1">
    <citation type="submission" date="2016-06" db="EMBL/GenBank/DDBJ databases">
        <title>Comparative genomics of the ectomycorrhizal sister species Rhizopogon vinicolor and Rhizopogon vesiculosus (Basidiomycota: Boletales) reveals a divergence of the mating type B locus.</title>
        <authorList>
            <consortium name="DOE Joint Genome Institute"/>
            <person name="Mujic A.B."/>
            <person name="Kuo A."/>
            <person name="Tritt A."/>
            <person name="Lipzen A."/>
            <person name="Chen C."/>
            <person name="Johnson J."/>
            <person name="Sharma A."/>
            <person name="Barry K."/>
            <person name="Grigoriev I.V."/>
            <person name="Spatafora J.W."/>
        </authorList>
    </citation>
    <scope>NUCLEOTIDE SEQUENCE [LARGE SCALE GENOMIC DNA]</scope>
    <source>
        <strain evidence="1 2">AM-OR11-026</strain>
    </source>
</reference>
<dbReference type="AlphaFoldDB" id="A0A1B7MFA8"/>
<dbReference type="InParanoid" id="A0A1B7MFA8"/>
<protein>
    <submittedName>
        <fullName evidence="1">Uncharacterized protein</fullName>
    </submittedName>
</protein>
<evidence type="ECO:0000313" key="2">
    <source>
        <dbReference type="Proteomes" id="UP000092154"/>
    </source>
</evidence>
<name>A0A1B7MFA8_9AGAM</name>
<gene>
    <name evidence="1" type="ORF">K503DRAFT_777729</name>
</gene>
<proteinExistence type="predicted"/>
<dbReference type="EMBL" id="KV449476">
    <property type="protein sequence ID" value="OAX31289.1"/>
    <property type="molecule type" value="Genomic_DNA"/>
</dbReference>
<evidence type="ECO:0000313" key="1">
    <source>
        <dbReference type="EMBL" id="OAX31289.1"/>
    </source>
</evidence>